<dbReference type="CDD" id="cd07716">
    <property type="entry name" value="RNaseZ_short-form-like_MBL-fold"/>
    <property type="match status" value="1"/>
</dbReference>
<dbReference type="Gene3D" id="3.60.15.10">
    <property type="entry name" value="Ribonuclease Z/Hydroxyacylglutathione hydrolase-like"/>
    <property type="match status" value="1"/>
</dbReference>
<dbReference type="PANTHER" id="PTHR46018:SF4">
    <property type="entry name" value="METALLO-HYDROLASE YHFI-RELATED"/>
    <property type="match status" value="1"/>
</dbReference>
<dbReference type="PANTHER" id="PTHR46018">
    <property type="entry name" value="ZINC PHOSPHODIESTERASE ELAC PROTEIN 1"/>
    <property type="match status" value="1"/>
</dbReference>
<keyword evidence="2" id="KW-0378">Hydrolase</keyword>
<protein>
    <submittedName>
        <fullName evidence="2">MBL fold metallo-hydrolase</fullName>
    </submittedName>
</protein>
<reference evidence="2 3" key="1">
    <citation type="submission" date="2020-04" db="EMBL/GenBank/DDBJ databases">
        <title>MicrobeNet Type strains.</title>
        <authorList>
            <person name="Nicholson A.C."/>
        </authorList>
    </citation>
    <scope>NUCLEOTIDE SEQUENCE [LARGE SCALE GENOMIC DNA]</scope>
    <source>
        <strain evidence="2 3">ATCC BAA-788</strain>
    </source>
</reference>
<sequence length="269" mass="28067">MRLVVVGCAGSFPSPESAASSYLVQADGPDPRTGEVRQWNLLMDLGNGALGPLQSHLDPSCLDAIAISHTHADHIADVVVLGVMLRYAPTGCPRDEPLPMYGPAGLGERLSQLSGHDPATDTGGHVTLGTWREGEPVTVGPFTIDPVPVDHPVPSFGLRVTGPSSVRPGERVTLSYTGDTDECAGLDTLAADTDLLLSEAAYLEGSPHTPRGIHLTGARAARAAARGGSRSLVLTHLVAWNDPARTLAEAVAEYDGPVQIARPGLTVEL</sequence>
<feature type="domain" description="Metallo-beta-lactamase" evidence="1">
    <location>
        <begin position="41"/>
        <end position="236"/>
    </location>
</feature>
<dbReference type="AlphaFoldDB" id="A0A7X6KV33"/>
<name>A0A7X6KV33_9CELL</name>
<gene>
    <name evidence="2" type="ORF">HGA03_08385</name>
</gene>
<evidence type="ECO:0000313" key="3">
    <source>
        <dbReference type="Proteomes" id="UP000581206"/>
    </source>
</evidence>
<evidence type="ECO:0000313" key="2">
    <source>
        <dbReference type="EMBL" id="NKY22683.1"/>
    </source>
</evidence>
<dbReference type="RefSeq" id="WP_168629795.1">
    <property type="nucleotide sequence ID" value="NZ_BONL01000004.1"/>
</dbReference>
<dbReference type="InterPro" id="IPR001279">
    <property type="entry name" value="Metallo-B-lactamas"/>
</dbReference>
<evidence type="ECO:0000259" key="1">
    <source>
        <dbReference type="Pfam" id="PF12706"/>
    </source>
</evidence>
<dbReference type="EMBL" id="JAAXOX010000003">
    <property type="protein sequence ID" value="NKY22683.1"/>
    <property type="molecule type" value="Genomic_DNA"/>
</dbReference>
<dbReference type="Pfam" id="PF12706">
    <property type="entry name" value="Lactamase_B_2"/>
    <property type="match status" value="1"/>
</dbReference>
<dbReference type="GO" id="GO:0042781">
    <property type="term" value="F:3'-tRNA processing endoribonuclease activity"/>
    <property type="evidence" value="ECO:0007669"/>
    <property type="project" value="TreeGrafter"/>
</dbReference>
<dbReference type="InterPro" id="IPR036866">
    <property type="entry name" value="RibonucZ/Hydroxyglut_hydro"/>
</dbReference>
<accession>A0A7X6KV33</accession>
<organism evidence="2 3">
    <name type="scientific">Cellulomonas denverensis</name>
    <dbReference type="NCBI Taxonomy" id="264297"/>
    <lineage>
        <taxon>Bacteria</taxon>
        <taxon>Bacillati</taxon>
        <taxon>Actinomycetota</taxon>
        <taxon>Actinomycetes</taxon>
        <taxon>Micrococcales</taxon>
        <taxon>Cellulomonadaceae</taxon>
        <taxon>Cellulomonas</taxon>
    </lineage>
</organism>
<dbReference type="SUPFAM" id="SSF56281">
    <property type="entry name" value="Metallo-hydrolase/oxidoreductase"/>
    <property type="match status" value="1"/>
</dbReference>
<proteinExistence type="predicted"/>
<keyword evidence="3" id="KW-1185">Reference proteome</keyword>
<dbReference type="Proteomes" id="UP000581206">
    <property type="component" value="Unassembled WGS sequence"/>
</dbReference>
<comment type="caution">
    <text evidence="2">The sequence shown here is derived from an EMBL/GenBank/DDBJ whole genome shotgun (WGS) entry which is preliminary data.</text>
</comment>